<keyword evidence="13" id="KW-1185">Reference proteome</keyword>
<dbReference type="Proteomes" id="UP001265700">
    <property type="component" value="Unassembled WGS sequence"/>
</dbReference>
<feature type="transmembrane region" description="Helical" evidence="8">
    <location>
        <begin position="107"/>
        <end position="127"/>
    </location>
</feature>
<dbReference type="InterPro" id="IPR011014">
    <property type="entry name" value="MscS_channel_TM-2"/>
</dbReference>
<dbReference type="EMBL" id="JAVDWU010000002">
    <property type="protein sequence ID" value="MDR7149258.1"/>
    <property type="molecule type" value="Genomic_DNA"/>
</dbReference>
<feature type="transmembrane region" description="Helical" evidence="8">
    <location>
        <begin position="182"/>
        <end position="205"/>
    </location>
</feature>
<dbReference type="Pfam" id="PF21088">
    <property type="entry name" value="MS_channel_1st"/>
    <property type="match status" value="1"/>
</dbReference>
<dbReference type="InterPro" id="IPR006685">
    <property type="entry name" value="MscS_channel_2nd"/>
</dbReference>
<organism evidence="12 13">
    <name type="scientific">Hydrogenophaga palleronii</name>
    <dbReference type="NCBI Taxonomy" id="65655"/>
    <lineage>
        <taxon>Bacteria</taxon>
        <taxon>Pseudomonadati</taxon>
        <taxon>Pseudomonadota</taxon>
        <taxon>Betaproteobacteria</taxon>
        <taxon>Burkholderiales</taxon>
        <taxon>Comamonadaceae</taxon>
        <taxon>Hydrogenophaga</taxon>
    </lineage>
</organism>
<evidence type="ECO:0000256" key="5">
    <source>
        <dbReference type="ARBA" id="ARBA00022989"/>
    </source>
</evidence>
<dbReference type="SUPFAM" id="SSF50182">
    <property type="entry name" value="Sm-like ribonucleoproteins"/>
    <property type="match status" value="1"/>
</dbReference>
<dbReference type="InterPro" id="IPR052702">
    <property type="entry name" value="MscS-like_channel"/>
</dbReference>
<dbReference type="Pfam" id="PF00924">
    <property type="entry name" value="MS_channel_2nd"/>
    <property type="match status" value="1"/>
</dbReference>
<feature type="domain" description="Mechanosensitive ion channel transmembrane helices 2/3" evidence="11">
    <location>
        <begin position="230"/>
        <end position="270"/>
    </location>
</feature>
<dbReference type="Gene3D" id="2.30.30.60">
    <property type="match status" value="1"/>
</dbReference>
<evidence type="ECO:0000256" key="1">
    <source>
        <dbReference type="ARBA" id="ARBA00004651"/>
    </source>
</evidence>
<feature type="domain" description="Mechanosensitive ion channel MscS C-terminal" evidence="10">
    <location>
        <begin position="347"/>
        <end position="429"/>
    </location>
</feature>
<reference evidence="12 13" key="1">
    <citation type="submission" date="2023-07" db="EMBL/GenBank/DDBJ databases">
        <title>Sorghum-associated microbial communities from plants grown in Nebraska, USA.</title>
        <authorList>
            <person name="Schachtman D."/>
        </authorList>
    </citation>
    <scope>NUCLEOTIDE SEQUENCE [LARGE SCALE GENOMIC DNA]</scope>
    <source>
        <strain evidence="12 13">4249</strain>
    </source>
</reference>
<dbReference type="PANTHER" id="PTHR30347">
    <property type="entry name" value="POTASSIUM CHANNEL RELATED"/>
    <property type="match status" value="1"/>
</dbReference>
<dbReference type="Gene3D" id="3.30.70.100">
    <property type="match status" value="1"/>
</dbReference>
<name>A0ABU1WJ35_9BURK</name>
<feature type="transmembrane region" description="Helical" evidence="8">
    <location>
        <begin position="226"/>
        <end position="245"/>
    </location>
</feature>
<comment type="similarity">
    <text evidence="2">Belongs to the MscS (TC 1.A.23) family.</text>
</comment>
<keyword evidence="3" id="KW-1003">Cell membrane</keyword>
<evidence type="ECO:0000313" key="13">
    <source>
        <dbReference type="Proteomes" id="UP001265700"/>
    </source>
</evidence>
<feature type="transmembrane region" description="Helical" evidence="8">
    <location>
        <begin position="40"/>
        <end position="60"/>
    </location>
</feature>
<comment type="caution">
    <text evidence="12">The sequence shown here is derived from an EMBL/GenBank/DDBJ whole genome shotgun (WGS) entry which is preliminary data.</text>
</comment>
<dbReference type="InterPro" id="IPR010920">
    <property type="entry name" value="LSM_dom_sf"/>
</dbReference>
<evidence type="ECO:0000256" key="6">
    <source>
        <dbReference type="ARBA" id="ARBA00023136"/>
    </source>
</evidence>
<evidence type="ECO:0000259" key="11">
    <source>
        <dbReference type="Pfam" id="PF21088"/>
    </source>
</evidence>
<dbReference type="InterPro" id="IPR049142">
    <property type="entry name" value="MS_channel_1st"/>
</dbReference>
<proteinExistence type="inferred from homology"/>
<dbReference type="Gene3D" id="1.10.287.1260">
    <property type="match status" value="1"/>
</dbReference>
<evidence type="ECO:0000256" key="2">
    <source>
        <dbReference type="ARBA" id="ARBA00008017"/>
    </source>
</evidence>
<keyword evidence="5 8" id="KW-1133">Transmembrane helix</keyword>
<evidence type="ECO:0000256" key="7">
    <source>
        <dbReference type="SAM" id="MobiDB-lite"/>
    </source>
</evidence>
<accession>A0ABU1WJ35</accession>
<sequence length="465" mass="49703">MTPNSDAASPAQPAPSAVSGGPKPIDDLELWLSGFTQPTVLAELAALAVCVLLAWGLTWLLRRAVGAEGDEASVTFGRRIVDGVMFPLLLLVLGYIARAWLLKLMPLAAFKVAIPVLVSLVVIRVGVKVLQVAFATAPWVRVLERTISWVAWLAMVLWVSGLLPLVLAEMDRINWKIGSTQISLLTLLEGVLTAGAVLILSLWVSSAIEARLLRKAVGGDLSLRKAVSNATRALLMFVGLIIALSTVGIDLTALSVLGGAIGVGIGFGLQKLASNYVSGFVILAERSMRIGDNVRVDGFEGRITDINARYTVIRSLTGRESIVPNELLIINRVENLSLADNRVWQSTIVSVAYDSDVELVIALLMDAALAQERVLRDPGPSVALSAFGADGLEFTLGYWISDPENGQLGLRSLINRCILKALREHRIEIPYPQRVLHVPAADRAALAALQATGHPPAGSTPHQAG</sequence>
<evidence type="ECO:0000259" key="10">
    <source>
        <dbReference type="Pfam" id="PF21082"/>
    </source>
</evidence>
<feature type="region of interest" description="Disordered" evidence="7">
    <location>
        <begin position="1"/>
        <end position="22"/>
    </location>
</feature>
<dbReference type="SUPFAM" id="SSF82861">
    <property type="entry name" value="Mechanosensitive channel protein MscS (YggB), transmembrane region"/>
    <property type="match status" value="1"/>
</dbReference>
<dbReference type="InterPro" id="IPR023408">
    <property type="entry name" value="MscS_beta-dom_sf"/>
</dbReference>
<dbReference type="InterPro" id="IPR049278">
    <property type="entry name" value="MS_channel_C"/>
</dbReference>
<evidence type="ECO:0000313" key="12">
    <source>
        <dbReference type="EMBL" id="MDR7149258.1"/>
    </source>
</evidence>
<feature type="domain" description="Mechanosensitive ion channel MscS" evidence="9">
    <location>
        <begin position="272"/>
        <end position="337"/>
    </location>
</feature>
<evidence type="ECO:0000259" key="9">
    <source>
        <dbReference type="Pfam" id="PF00924"/>
    </source>
</evidence>
<protein>
    <submittedName>
        <fullName evidence="12">Small-conductance mechanosensitive channel</fullName>
    </submittedName>
</protein>
<evidence type="ECO:0000256" key="3">
    <source>
        <dbReference type="ARBA" id="ARBA00022475"/>
    </source>
</evidence>
<gene>
    <name evidence="12" type="ORF">J2W49_001207</name>
</gene>
<feature type="transmembrane region" description="Helical" evidence="8">
    <location>
        <begin position="147"/>
        <end position="167"/>
    </location>
</feature>
<evidence type="ECO:0000256" key="8">
    <source>
        <dbReference type="SAM" id="Phobius"/>
    </source>
</evidence>
<keyword evidence="4 8" id="KW-0812">Transmembrane</keyword>
<dbReference type="RefSeq" id="WP_310312939.1">
    <property type="nucleotide sequence ID" value="NZ_JAVDWU010000002.1"/>
</dbReference>
<feature type="compositionally biased region" description="Low complexity" evidence="7">
    <location>
        <begin position="1"/>
        <end position="19"/>
    </location>
</feature>
<dbReference type="PANTHER" id="PTHR30347:SF1">
    <property type="entry name" value="MECHANOSENSITIVE CHANNEL MSCK"/>
    <property type="match status" value="1"/>
</dbReference>
<dbReference type="SUPFAM" id="SSF82689">
    <property type="entry name" value="Mechanosensitive channel protein MscS (YggB), C-terminal domain"/>
    <property type="match status" value="1"/>
</dbReference>
<dbReference type="InterPro" id="IPR011066">
    <property type="entry name" value="MscS_channel_C_sf"/>
</dbReference>
<feature type="transmembrane region" description="Helical" evidence="8">
    <location>
        <begin position="80"/>
        <end position="101"/>
    </location>
</feature>
<dbReference type="Pfam" id="PF21082">
    <property type="entry name" value="MS_channel_3rd"/>
    <property type="match status" value="1"/>
</dbReference>
<evidence type="ECO:0000256" key="4">
    <source>
        <dbReference type="ARBA" id="ARBA00022692"/>
    </source>
</evidence>
<keyword evidence="6 8" id="KW-0472">Membrane</keyword>
<comment type="subcellular location">
    <subcellularLocation>
        <location evidence="1">Cell membrane</location>
        <topology evidence="1">Multi-pass membrane protein</topology>
    </subcellularLocation>
</comment>